<name>A0A4D6WRL0_9FLOR</name>
<organism evidence="1">
    <name type="scientific">Dicranema revolutum</name>
    <dbReference type="NCBI Taxonomy" id="239144"/>
    <lineage>
        <taxon>Eukaryota</taxon>
        <taxon>Rhodophyta</taxon>
        <taxon>Florideophyceae</taxon>
        <taxon>Rhodymeniophycidae</taxon>
        <taxon>Gigartinales</taxon>
        <taxon>Dicranemataceae</taxon>
        <taxon>Dicranema</taxon>
    </lineage>
</organism>
<reference evidence="1" key="1">
    <citation type="journal article" date="2019" name="Mol. Phylogenet. Evol.">
        <title>Morphological evolution and classification of the red algal order Ceramiales inferred using plastid phylogenomics.</title>
        <authorList>
            <person name="Diaz-Tapia P."/>
            <person name="Pasella M.M."/>
            <person name="Verbruggen H."/>
            <person name="Maggs C.A."/>
        </authorList>
    </citation>
    <scope>NUCLEOTIDE SEQUENCE</scope>
    <source>
        <strain evidence="1">VRM320</strain>
    </source>
</reference>
<dbReference type="InterPro" id="IPR021291">
    <property type="entry name" value="Tsr0524-like"/>
</dbReference>
<evidence type="ECO:0000313" key="1">
    <source>
        <dbReference type="EMBL" id="QCI06257.1"/>
    </source>
</evidence>
<proteinExistence type="predicted"/>
<protein>
    <submittedName>
        <fullName evidence="1">Cytochrome b6-f complex subunit PetP</fullName>
    </submittedName>
</protein>
<geneLocation type="plastid" evidence="1"/>
<dbReference type="AlphaFoldDB" id="A0A4D6WRL0"/>
<dbReference type="Pfam" id="PF11061">
    <property type="entry name" value="Tsr0524-like"/>
    <property type="match status" value="1"/>
</dbReference>
<sequence>MNKKLNRIVKIKKINNKQNSRVINYLYKTGVIAGRKIINQKLNVSIIEFKDYTRIWMLENEIEYYTKQIIK</sequence>
<reference evidence="1" key="2">
    <citation type="submission" date="2019-04" db="EMBL/GenBank/DDBJ databases">
        <authorList>
            <person name="Pasella M."/>
        </authorList>
    </citation>
    <scope>NUCLEOTIDE SEQUENCE</scope>
    <source>
        <strain evidence="1">VRM320</strain>
    </source>
</reference>
<accession>A0A4D6WRL0</accession>
<dbReference type="EMBL" id="MK814651">
    <property type="protein sequence ID" value="QCI06257.1"/>
    <property type="molecule type" value="Genomic_DNA"/>
</dbReference>
<keyword evidence="1" id="KW-0934">Plastid</keyword>
<gene>
    <name evidence="1" type="primary">petP</name>
</gene>